<accession>A0A0H3IAL5</accession>
<dbReference type="OMA" id="GREYYVE"/>
<dbReference type="eggNOG" id="ENOG5031HX1">
    <property type="taxonomic scope" value="Bacteria"/>
</dbReference>
<dbReference type="HOGENOM" id="CLU_1990522_0_0_6"/>
<evidence type="ECO:0000313" key="4">
    <source>
        <dbReference type="Proteomes" id="UP001194579"/>
    </source>
</evidence>
<reference evidence="1" key="2">
    <citation type="submission" date="2012-03" db="EMBL/GenBank/DDBJ databases">
        <authorList>
            <person name="Koskinen P."/>
            <person name="Laine P."/>
            <person name="Niemi O."/>
            <person name="Nykyri J."/>
            <person name="Harjunpaa H."/>
            <person name="Auvinen P."/>
            <person name="Paulin L."/>
            <person name="Pirhonen M."/>
            <person name="Palva T."/>
            <person name="Holm L."/>
        </authorList>
    </citation>
    <scope>NUCLEOTIDE SEQUENCE</scope>
    <source>
        <strain evidence="1">SCC3193</strain>
    </source>
</reference>
<evidence type="ECO:0000313" key="1">
    <source>
        <dbReference type="EMBL" id="AFI92486.1"/>
    </source>
</evidence>
<sequence>MKIKLIEEVVDKVAFSTSFGNGVAKWYGGEFCISEYYDVEIDFDSEYIWGVNIFYSDRLCEKIYFENGMNKIFSKVIAIEEDVVTIQLDKNVIFIEVFGIEDVSVGCFVMFYSSPDKTILTPFNA</sequence>
<gene>
    <name evidence="1" type="ordered locus">W5S_4440</name>
    <name evidence="2" type="ORF">F6Q06_24255</name>
</gene>
<reference evidence="4" key="3">
    <citation type="submission" date="2023-07" db="EMBL/GenBank/DDBJ databases">
        <title>Identification of Pectobacterium versatile causing blackleg of potato from New York State with a whole genome sequencing approach.</title>
        <authorList>
            <person name="Ma X."/>
            <person name="Swingle B."/>
        </authorList>
    </citation>
    <scope>NUCLEOTIDE SEQUENCE [LARGE SCALE GENOMIC DNA]</scope>
    <source>
        <strain evidence="4">NY1588A</strain>
    </source>
</reference>
<dbReference type="Proteomes" id="UP001194579">
    <property type="component" value="Unassembled WGS sequence"/>
</dbReference>
<evidence type="ECO:0000313" key="3">
    <source>
        <dbReference type="Proteomes" id="UP000008044"/>
    </source>
</evidence>
<reference evidence="2" key="4">
    <citation type="submission" date="2024-05" db="EMBL/GenBank/DDBJ databases">
        <title>Identification of Pectobacterium versatile causing blackleg of potato from New York State with a whole genome sequencing approach.</title>
        <authorList>
            <person name="Ma X."/>
            <person name="Swingle B."/>
        </authorList>
    </citation>
    <scope>NUCLEOTIDE SEQUENCE</scope>
    <source>
        <strain evidence="2">NY1588A</strain>
    </source>
</reference>
<keyword evidence="4" id="KW-1185">Reference proteome</keyword>
<reference evidence="1 3" key="1">
    <citation type="journal article" date="2012" name="J. Bacteriol.">
        <title>Genome sequence of Pectobacterium sp. strain SCC3193.</title>
        <authorList>
            <person name="Koskinen J.P."/>
            <person name="Laine P."/>
            <person name="Niemi O."/>
            <person name="Nykyri J."/>
            <person name="Harjunpaa H."/>
            <person name="Auvinen P."/>
            <person name="Paulin L."/>
            <person name="Pirhonen M."/>
            <person name="Palva T."/>
            <person name="Holm L."/>
        </authorList>
    </citation>
    <scope>NUCLEOTIDE SEQUENCE [LARGE SCALE GENOMIC DNA]</scope>
    <source>
        <strain evidence="1 3">SCC3193</strain>
    </source>
</reference>
<proteinExistence type="predicted"/>
<dbReference type="EMBL" id="CP003415">
    <property type="protein sequence ID" value="AFI92486.1"/>
    <property type="molecule type" value="Genomic_DNA"/>
</dbReference>
<dbReference type="KEGG" id="pec:W5S_4440"/>
<dbReference type="PATRIC" id="fig|1166016.3.peg.4515"/>
<dbReference type="Proteomes" id="UP000008044">
    <property type="component" value="Chromosome"/>
</dbReference>
<dbReference type="EMBL" id="WABS01000143">
    <property type="protein sequence ID" value="MBI0557527.1"/>
    <property type="molecule type" value="Genomic_DNA"/>
</dbReference>
<evidence type="ECO:0000313" key="2">
    <source>
        <dbReference type="EMBL" id="MBI0557527.1"/>
    </source>
</evidence>
<organism evidence="1 3">
    <name type="scientific">Pectobacterium parmentieri</name>
    <dbReference type="NCBI Taxonomy" id="1905730"/>
    <lineage>
        <taxon>Bacteria</taxon>
        <taxon>Pseudomonadati</taxon>
        <taxon>Pseudomonadota</taxon>
        <taxon>Gammaproteobacteria</taxon>
        <taxon>Enterobacterales</taxon>
        <taxon>Pectobacteriaceae</taxon>
        <taxon>Pectobacterium</taxon>
    </lineage>
</organism>
<name>A0A0H3IAL5_PECPM</name>
<protein>
    <submittedName>
        <fullName evidence="1">Uncharacterized protein</fullName>
    </submittedName>
</protein>
<dbReference type="AlphaFoldDB" id="A0A0H3IAL5"/>
<dbReference type="RefSeq" id="WP_014701866.1">
    <property type="nucleotide sequence ID" value="NC_017845.1"/>
</dbReference>